<dbReference type="Pfam" id="PF00232">
    <property type="entry name" value="Glyco_hydro_1"/>
    <property type="match status" value="2"/>
</dbReference>
<evidence type="ECO:0000256" key="2">
    <source>
        <dbReference type="ARBA" id="ARBA00022801"/>
    </source>
</evidence>
<dbReference type="InterPro" id="IPR001360">
    <property type="entry name" value="Glyco_hydro_1"/>
</dbReference>
<evidence type="ECO:0000313" key="6">
    <source>
        <dbReference type="EMBL" id="CAG7662002.1"/>
    </source>
</evidence>
<proteinExistence type="inferred from homology"/>
<feature type="non-terminal residue" evidence="6">
    <location>
        <position position="1"/>
    </location>
</feature>
<dbReference type="EMBL" id="CAJVCH010007907">
    <property type="protein sequence ID" value="CAG7662002.1"/>
    <property type="molecule type" value="Genomic_DNA"/>
</dbReference>
<keyword evidence="7" id="KW-1185">Reference proteome</keyword>
<dbReference type="GO" id="GO:0005975">
    <property type="term" value="P:carbohydrate metabolic process"/>
    <property type="evidence" value="ECO:0007669"/>
    <property type="project" value="InterPro"/>
</dbReference>
<gene>
    <name evidence="6" type="ORF">AFUS01_LOCUS1429</name>
</gene>
<evidence type="ECO:0008006" key="8">
    <source>
        <dbReference type="Google" id="ProtNLM"/>
    </source>
</evidence>
<evidence type="ECO:0000256" key="5">
    <source>
        <dbReference type="SAM" id="MobiDB-lite"/>
    </source>
</evidence>
<dbReference type="PANTHER" id="PTHR10353">
    <property type="entry name" value="GLYCOSYL HYDROLASE"/>
    <property type="match status" value="1"/>
</dbReference>
<dbReference type="Proteomes" id="UP000708208">
    <property type="component" value="Unassembled WGS sequence"/>
</dbReference>
<dbReference type="GO" id="GO:0008422">
    <property type="term" value="F:beta-glucosidase activity"/>
    <property type="evidence" value="ECO:0007669"/>
    <property type="project" value="TreeGrafter"/>
</dbReference>
<name>A0A8J2JN76_9HEXA</name>
<dbReference type="AlphaFoldDB" id="A0A8J2JN76"/>
<evidence type="ECO:0000256" key="4">
    <source>
        <dbReference type="RuleBase" id="RU003690"/>
    </source>
</evidence>
<feature type="region of interest" description="Disordered" evidence="5">
    <location>
        <begin position="1"/>
        <end position="20"/>
    </location>
</feature>
<keyword evidence="3" id="KW-0326">Glycosidase</keyword>
<evidence type="ECO:0000256" key="1">
    <source>
        <dbReference type="ARBA" id="ARBA00010838"/>
    </source>
</evidence>
<comment type="similarity">
    <text evidence="1 4">Belongs to the glycosyl hydrolase 1 family.</text>
</comment>
<organism evidence="6 7">
    <name type="scientific">Allacma fusca</name>
    <dbReference type="NCBI Taxonomy" id="39272"/>
    <lineage>
        <taxon>Eukaryota</taxon>
        <taxon>Metazoa</taxon>
        <taxon>Ecdysozoa</taxon>
        <taxon>Arthropoda</taxon>
        <taxon>Hexapoda</taxon>
        <taxon>Collembola</taxon>
        <taxon>Symphypleona</taxon>
        <taxon>Sminthuridae</taxon>
        <taxon>Allacma</taxon>
    </lineage>
</organism>
<dbReference type="OrthoDB" id="65569at2759"/>
<reference evidence="6" key="1">
    <citation type="submission" date="2021-06" db="EMBL/GenBank/DDBJ databases">
        <authorList>
            <person name="Hodson N. C."/>
            <person name="Mongue J. A."/>
            <person name="Jaron S. K."/>
        </authorList>
    </citation>
    <scope>NUCLEOTIDE SEQUENCE</scope>
</reference>
<protein>
    <recommendedName>
        <fullName evidence="8">Beta-glucosidase</fullName>
    </recommendedName>
</protein>
<dbReference type="PANTHER" id="PTHR10353:SF36">
    <property type="entry name" value="LP05116P"/>
    <property type="match status" value="1"/>
</dbReference>
<evidence type="ECO:0000256" key="3">
    <source>
        <dbReference type="ARBA" id="ARBA00023295"/>
    </source>
</evidence>
<comment type="caution">
    <text evidence="6">The sequence shown here is derived from an EMBL/GenBank/DDBJ whole genome shotgun (WGS) entry which is preliminary data.</text>
</comment>
<keyword evidence="2" id="KW-0378">Hydrolase</keyword>
<evidence type="ECO:0000313" key="7">
    <source>
        <dbReference type="Proteomes" id="UP000708208"/>
    </source>
</evidence>
<accession>A0A8J2JN76</accession>
<sequence>SAYQVEGGYNEGGKGPSTWDHVTHIKPSVILDKSTGDVAADSYHRYREDVVALKKSGVKVYRFSTAWTRILPKGDSSIITAWYEPRDPTNEEDVAASSRALQFQVGWMIQPLLKGVYPPVMRRLLDEKSKAEGRRKSLLPTFSSKWAKIITGTLDYIGLNHYDTFYAYTSEQGNLYSPDSKTVLNFYADTRFDLDHFLLILRMRVGDGYRRTQLNS</sequence>